<name>A0A1J8PYH0_9AGAM</name>
<dbReference type="GO" id="GO:0003676">
    <property type="term" value="F:nucleic acid binding"/>
    <property type="evidence" value="ECO:0007669"/>
    <property type="project" value="InterPro"/>
</dbReference>
<dbReference type="Gene3D" id="3.30.420.10">
    <property type="entry name" value="Ribonuclease H-like superfamily/Ribonuclease H"/>
    <property type="match status" value="1"/>
</dbReference>
<evidence type="ECO:0008006" key="3">
    <source>
        <dbReference type="Google" id="ProtNLM"/>
    </source>
</evidence>
<dbReference type="EMBL" id="LVVM01004144">
    <property type="protein sequence ID" value="OJA13487.1"/>
    <property type="molecule type" value="Genomic_DNA"/>
</dbReference>
<dbReference type="AlphaFoldDB" id="A0A1J8PYH0"/>
<evidence type="ECO:0000313" key="2">
    <source>
        <dbReference type="Proteomes" id="UP000183567"/>
    </source>
</evidence>
<dbReference type="PANTHER" id="PTHR35871:SF1">
    <property type="entry name" value="CXC1-LIKE CYSTEINE CLUSTER ASSOCIATED WITH KDZ TRANSPOSASES DOMAIN-CONTAINING PROTEIN"/>
    <property type="match status" value="1"/>
</dbReference>
<dbReference type="STRING" id="180088.A0A1J8PYH0"/>
<sequence length="106" mass="12931">MLETLIKKAGHECIFLPKFHCELNPIEMYWGWCKYRYREVPKKTFEDAKRCAEEQLDACPTEVIRRFINRSWRFMSAYRLSLTGKAAEWKIWRIQNCVGKFKRHRI</sequence>
<gene>
    <name evidence="1" type="ORF">AZE42_08411</name>
</gene>
<dbReference type="Proteomes" id="UP000183567">
    <property type="component" value="Unassembled WGS sequence"/>
</dbReference>
<protein>
    <recommendedName>
        <fullName evidence="3">Tc1-like transposase DDE domain-containing protein</fullName>
    </recommendedName>
</protein>
<dbReference type="InterPro" id="IPR036397">
    <property type="entry name" value="RNaseH_sf"/>
</dbReference>
<dbReference type="OrthoDB" id="2449121at2759"/>
<accession>A0A1J8PYH0</accession>
<comment type="caution">
    <text evidence="1">The sequence shown here is derived from an EMBL/GenBank/DDBJ whole genome shotgun (WGS) entry which is preliminary data.</text>
</comment>
<proteinExistence type="predicted"/>
<organism evidence="1 2">
    <name type="scientific">Rhizopogon vesiculosus</name>
    <dbReference type="NCBI Taxonomy" id="180088"/>
    <lineage>
        <taxon>Eukaryota</taxon>
        <taxon>Fungi</taxon>
        <taxon>Dikarya</taxon>
        <taxon>Basidiomycota</taxon>
        <taxon>Agaricomycotina</taxon>
        <taxon>Agaricomycetes</taxon>
        <taxon>Agaricomycetidae</taxon>
        <taxon>Boletales</taxon>
        <taxon>Suillineae</taxon>
        <taxon>Rhizopogonaceae</taxon>
        <taxon>Rhizopogon</taxon>
    </lineage>
</organism>
<keyword evidence="2" id="KW-1185">Reference proteome</keyword>
<evidence type="ECO:0000313" key="1">
    <source>
        <dbReference type="EMBL" id="OJA13487.1"/>
    </source>
</evidence>
<reference evidence="1 2" key="1">
    <citation type="submission" date="2016-03" db="EMBL/GenBank/DDBJ databases">
        <title>Comparative genomics of the ectomycorrhizal sister species Rhizopogon vinicolor and Rhizopogon vesiculosus (Basidiomycota: Boletales) reveals a divergence of the mating type B locus.</title>
        <authorList>
            <person name="Mujic A.B."/>
            <person name="Kuo A."/>
            <person name="Tritt A."/>
            <person name="Lipzen A."/>
            <person name="Chen C."/>
            <person name="Johnson J."/>
            <person name="Sharma A."/>
            <person name="Barry K."/>
            <person name="Grigoriev I.V."/>
            <person name="Spatafora J.W."/>
        </authorList>
    </citation>
    <scope>NUCLEOTIDE SEQUENCE [LARGE SCALE GENOMIC DNA]</scope>
    <source>
        <strain evidence="1 2">AM-OR11-056</strain>
    </source>
</reference>
<dbReference type="PANTHER" id="PTHR35871">
    <property type="entry name" value="EXPRESSED PROTEIN"/>
    <property type="match status" value="1"/>
</dbReference>